<gene>
    <name evidence="1" type="ORF">GN277_16460</name>
</gene>
<dbReference type="Gene3D" id="1.10.10.10">
    <property type="entry name" value="Winged helix-like DNA-binding domain superfamily/Winged helix DNA-binding domain"/>
    <property type="match status" value="1"/>
</dbReference>
<keyword evidence="2" id="KW-1185">Reference proteome</keyword>
<dbReference type="EMBL" id="WUQX01000001">
    <property type="protein sequence ID" value="MXP76917.1"/>
    <property type="molecule type" value="Genomic_DNA"/>
</dbReference>
<protein>
    <submittedName>
        <fullName evidence="1">Uncharacterized protein</fullName>
    </submittedName>
</protein>
<sequence length="327" mass="37836">MEKSNAYSFDTFESETSIDKNIMDELNRTLTKSHREILNVLHSSPNLTPKSLSARLGKSPNSLSNMLSRINEINPHLIHDEKVGREKQLRLGTIGIAYLEAQESSSDKPKKILKFSNSARDEALKNALLSLNNFKKCDPDNWLLKLDDCLTDHMNIDENPLLYTAYNKFIDNIRTLRIKGYLLTLQTIYDHLNNEIIVKRIQETLDQLLNHFYQLETLFNLTNEKPQIAFEIIDDMFLKIFPDVWGGLPTVSSIPHKNLFPEATYASTYYQISNMVHTAVLNHWEKKQAIEQWEKSYCTSNVIFYYIAEKCKTIQTIQSIKQGKSIL</sequence>
<dbReference type="InterPro" id="IPR036390">
    <property type="entry name" value="WH_DNA-bd_sf"/>
</dbReference>
<dbReference type="AlphaFoldDB" id="A0A7X3SJX5"/>
<dbReference type="RefSeq" id="WP_159751961.1">
    <property type="nucleotide sequence ID" value="NZ_WUQX01000001.1"/>
</dbReference>
<proteinExistence type="predicted"/>
<evidence type="ECO:0000313" key="2">
    <source>
        <dbReference type="Proteomes" id="UP000460412"/>
    </source>
</evidence>
<organism evidence="1 2">
    <name type="scientific">Sporofaciens musculi</name>
    <dbReference type="NCBI Taxonomy" id="2681861"/>
    <lineage>
        <taxon>Bacteria</taxon>
        <taxon>Bacillati</taxon>
        <taxon>Bacillota</taxon>
        <taxon>Clostridia</taxon>
        <taxon>Lachnospirales</taxon>
        <taxon>Lachnospiraceae</taxon>
        <taxon>Sporofaciens</taxon>
    </lineage>
</organism>
<name>A0A7X3SJX5_9FIRM</name>
<evidence type="ECO:0000313" key="1">
    <source>
        <dbReference type="EMBL" id="MXP76917.1"/>
    </source>
</evidence>
<dbReference type="SUPFAM" id="SSF46785">
    <property type="entry name" value="Winged helix' DNA-binding domain"/>
    <property type="match status" value="1"/>
</dbReference>
<comment type="caution">
    <text evidence="1">The sequence shown here is derived from an EMBL/GenBank/DDBJ whole genome shotgun (WGS) entry which is preliminary data.</text>
</comment>
<dbReference type="InterPro" id="IPR036388">
    <property type="entry name" value="WH-like_DNA-bd_sf"/>
</dbReference>
<accession>A0A7X3SJX5</accession>
<reference evidence="1 2" key="1">
    <citation type="submission" date="2019-12" db="EMBL/GenBank/DDBJ databases">
        <title>Sporaefaciens musculi gen. nov., sp. nov., a novel bacterium isolated from the caecum of an obese mouse.</title>
        <authorList>
            <person name="Rasmussen T.S."/>
            <person name="Streidl T."/>
            <person name="Hitch T.C.A."/>
            <person name="Wortmann E."/>
            <person name="Deptula P."/>
            <person name="Hansen M."/>
            <person name="Nielsen D.S."/>
            <person name="Clavel T."/>
            <person name="Vogensen F.K."/>
        </authorList>
    </citation>
    <scope>NUCLEOTIDE SEQUENCE [LARGE SCALE GENOMIC DNA]</scope>
    <source>
        <strain evidence="1 2">WCA-9-b2</strain>
    </source>
</reference>
<dbReference type="Proteomes" id="UP000460412">
    <property type="component" value="Unassembled WGS sequence"/>
</dbReference>